<keyword evidence="2" id="KW-0560">Oxidoreductase</keyword>
<proteinExistence type="inferred from homology"/>
<dbReference type="Pfam" id="PF00106">
    <property type="entry name" value="adh_short"/>
    <property type="match status" value="1"/>
</dbReference>
<dbReference type="Proteomes" id="UP000299102">
    <property type="component" value="Unassembled WGS sequence"/>
</dbReference>
<dbReference type="InterPro" id="IPR036291">
    <property type="entry name" value="NAD(P)-bd_dom_sf"/>
</dbReference>
<dbReference type="InterPro" id="IPR020904">
    <property type="entry name" value="Sc_DH/Rdtase_CS"/>
</dbReference>
<name>A0A4C1VT29_EUMVA</name>
<evidence type="ECO:0000256" key="1">
    <source>
        <dbReference type="ARBA" id="ARBA00006484"/>
    </source>
</evidence>
<dbReference type="PANTHER" id="PTHR43115:SF4">
    <property type="entry name" value="DEHYDROGENASE_REDUCTASE SDR FAMILY MEMBER 11"/>
    <property type="match status" value="1"/>
</dbReference>
<dbReference type="STRING" id="151549.A0A4C1VT29"/>
<evidence type="ECO:0000313" key="5">
    <source>
        <dbReference type="Proteomes" id="UP000299102"/>
    </source>
</evidence>
<dbReference type="FunFam" id="3.40.50.720:FF:000047">
    <property type="entry name" value="NADP-dependent L-serine/L-allo-threonine dehydrogenase"/>
    <property type="match status" value="1"/>
</dbReference>
<dbReference type="PROSITE" id="PS00061">
    <property type="entry name" value="ADH_SHORT"/>
    <property type="match status" value="1"/>
</dbReference>
<reference evidence="4 5" key="1">
    <citation type="journal article" date="2019" name="Commun. Biol.">
        <title>The bagworm genome reveals a unique fibroin gene that provides high tensile strength.</title>
        <authorList>
            <person name="Kono N."/>
            <person name="Nakamura H."/>
            <person name="Ohtoshi R."/>
            <person name="Tomita M."/>
            <person name="Numata K."/>
            <person name="Arakawa K."/>
        </authorList>
    </citation>
    <scope>NUCLEOTIDE SEQUENCE [LARGE SCALE GENOMIC DNA]</scope>
</reference>
<dbReference type="SUPFAM" id="SSF51735">
    <property type="entry name" value="NAD(P)-binding Rossmann-fold domains"/>
    <property type="match status" value="1"/>
</dbReference>
<dbReference type="AlphaFoldDB" id="A0A4C1VT29"/>
<keyword evidence="5" id="KW-1185">Reference proteome</keyword>
<protein>
    <submittedName>
        <fullName evidence="4">Farnesol dehydrogenase</fullName>
    </submittedName>
</protein>
<gene>
    <name evidence="4" type="primary">SDR-1</name>
    <name evidence="4" type="ORF">EVAR_20327_1</name>
</gene>
<dbReference type="EMBL" id="BGZK01000401">
    <property type="protein sequence ID" value="GBP41522.1"/>
    <property type="molecule type" value="Genomic_DNA"/>
</dbReference>
<dbReference type="GO" id="GO:0016616">
    <property type="term" value="F:oxidoreductase activity, acting on the CH-OH group of donors, NAD or NADP as acceptor"/>
    <property type="evidence" value="ECO:0007669"/>
    <property type="project" value="UniProtKB-ARBA"/>
</dbReference>
<dbReference type="OrthoDB" id="1933717at2759"/>
<evidence type="ECO:0000313" key="4">
    <source>
        <dbReference type="EMBL" id="GBP41522.1"/>
    </source>
</evidence>
<comment type="similarity">
    <text evidence="1 3">Belongs to the short-chain dehydrogenases/reductases (SDR) family.</text>
</comment>
<dbReference type="PRINTS" id="PR00081">
    <property type="entry name" value="GDHRDH"/>
</dbReference>
<dbReference type="Gene3D" id="3.40.50.720">
    <property type="entry name" value="NAD(P)-binding Rossmann-like Domain"/>
    <property type="match status" value="1"/>
</dbReference>
<sequence length="279" mass="30019">MDRWRGKTAVVTGASAGIGAAIALTLAQNGLKVLGLSRREHLVDELAQRVTGEGALVARRCDVADGAAVADAFRWAEDNLGPVHVLVNNAGQLLHGHMTEAGTDPLSDDDVRSMLDVNVGGVVLCSRRAVASMKRNNVEGHIININSIAGHYIPNFTVMNVYPGTKHAVTAITQGLANELAQFNLKIKTTSISPGLVATEMAEVQRLPELRREADRLPRLQPQDVADAVVYALSTPAHVNVSYPQYIFVKYFNNILPSSVYGSLSRVQLTLGRLLLSIP</sequence>
<dbReference type="PRINTS" id="PR00080">
    <property type="entry name" value="SDRFAMILY"/>
</dbReference>
<evidence type="ECO:0000256" key="2">
    <source>
        <dbReference type="ARBA" id="ARBA00023002"/>
    </source>
</evidence>
<accession>A0A4C1VT29</accession>
<evidence type="ECO:0000256" key="3">
    <source>
        <dbReference type="RuleBase" id="RU000363"/>
    </source>
</evidence>
<dbReference type="PANTHER" id="PTHR43115">
    <property type="entry name" value="DEHYDROGENASE/REDUCTASE SDR FAMILY MEMBER 11"/>
    <property type="match status" value="1"/>
</dbReference>
<comment type="caution">
    <text evidence="4">The sequence shown here is derived from an EMBL/GenBank/DDBJ whole genome shotgun (WGS) entry which is preliminary data.</text>
</comment>
<dbReference type="InterPro" id="IPR002347">
    <property type="entry name" value="SDR_fam"/>
</dbReference>
<organism evidence="4 5">
    <name type="scientific">Eumeta variegata</name>
    <name type="common">Bagworm moth</name>
    <name type="synonym">Eumeta japonica</name>
    <dbReference type="NCBI Taxonomy" id="151549"/>
    <lineage>
        <taxon>Eukaryota</taxon>
        <taxon>Metazoa</taxon>
        <taxon>Ecdysozoa</taxon>
        <taxon>Arthropoda</taxon>
        <taxon>Hexapoda</taxon>
        <taxon>Insecta</taxon>
        <taxon>Pterygota</taxon>
        <taxon>Neoptera</taxon>
        <taxon>Endopterygota</taxon>
        <taxon>Lepidoptera</taxon>
        <taxon>Glossata</taxon>
        <taxon>Ditrysia</taxon>
        <taxon>Tineoidea</taxon>
        <taxon>Psychidae</taxon>
        <taxon>Oiketicinae</taxon>
        <taxon>Eumeta</taxon>
    </lineage>
</organism>